<evidence type="ECO:0000256" key="7">
    <source>
        <dbReference type="ARBA" id="ARBA00022827"/>
    </source>
</evidence>
<dbReference type="EC" id="1.8.1.4" evidence="3 16"/>
<dbReference type="GO" id="GO:0005737">
    <property type="term" value="C:cytoplasm"/>
    <property type="evidence" value="ECO:0007669"/>
    <property type="project" value="UniProtKB-SubCell"/>
</dbReference>
<dbReference type="NCBIfam" id="TIGR01350">
    <property type="entry name" value="lipoamide_DH"/>
    <property type="match status" value="1"/>
</dbReference>
<keyword evidence="9 14" id="KW-0520">NAD</keyword>
<comment type="similarity">
    <text evidence="2 16">Belongs to the class-I pyridine nucleotide-disulfide oxidoreductase family.</text>
</comment>
<dbReference type="GO" id="GO:0004148">
    <property type="term" value="F:dihydrolipoyl dehydrogenase (NADH) activity"/>
    <property type="evidence" value="ECO:0007669"/>
    <property type="project" value="UniProtKB-EC"/>
</dbReference>
<evidence type="ECO:0000256" key="9">
    <source>
        <dbReference type="ARBA" id="ARBA00023027"/>
    </source>
</evidence>
<gene>
    <name evidence="19" type="ORF">SAMN05660235_01646</name>
</gene>
<evidence type="ECO:0000256" key="14">
    <source>
        <dbReference type="PIRSR" id="PIRSR000350-3"/>
    </source>
</evidence>
<dbReference type="Pfam" id="PF02852">
    <property type="entry name" value="Pyr_redox_dim"/>
    <property type="match status" value="1"/>
</dbReference>
<keyword evidence="8 16" id="KW-0560">Oxidoreductase</keyword>
<dbReference type="InterPro" id="IPR004099">
    <property type="entry name" value="Pyr_nucl-diS_OxRdtase_dimer"/>
</dbReference>
<evidence type="ECO:0000256" key="13">
    <source>
        <dbReference type="PIRSR" id="PIRSR000350-2"/>
    </source>
</evidence>
<protein>
    <recommendedName>
        <fullName evidence="4 16">Dihydrolipoyl dehydrogenase</fullName>
        <ecNumber evidence="3 16">1.8.1.4</ecNumber>
    </recommendedName>
</protein>
<dbReference type="PROSITE" id="PS00076">
    <property type="entry name" value="PYRIDINE_REDOX_1"/>
    <property type="match status" value="1"/>
</dbReference>
<name>A0A1G7L797_9FIRM</name>
<sequence length="466" mass="48329">MNKRMVIIGGGPGGYVAAIRAAQLGAEVHLVEADRLGGTCLNVGCIPTKSLLHTALLYREVQKGGLIGLKADNVRVDWPVLQSRKQATVTRLVKGVESLLKANKVTVHKGQAVLKDARTVVVSGEMERQLAADAVILAVGSEPVKLNFPGAELPGVIDSTAALSLPGVPTSLVIVGGGVVGIEFAALYSALGARVTVVELLAEILPTVDGEIAAKVRQELTRQGVTFLTGARLTEVRQGDGGLTALVEAGDKVEEVAGEYVLVAVGRRPRTQDLGLDAAGVAYDRGGIKVDDHFATTVPGIYAVGDCNGRMMLAHAASAQGIAAVEHALGQQSAYYPQTIPSCIYIQPEVAGVGLTEEEAQKQGIAYKTGLFPLSGNGKAVIDGGMSGLIKVIAGAKYGEILGVHIFGPRATDLIGEAALAIRLEATVDELVTTVHGHPTISEALAEAALAVDGKAIHWPPGMKVR</sequence>
<keyword evidence="6 16" id="KW-0285">Flavoprotein</keyword>
<dbReference type="FunFam" id="3.30.390.30:FF:000001">
    <property type="entry name" value="Dihydrolipoyl dehydrogenase"/>
    <property type="match status" value="1"/>
</dbReference>
<feature type="binding site" evidence="14">
    <location>
        <position position="306"/>
    </location>
    <ligand>
        <name>FAD</name>
        <dbReference type="ChEBI" id="CHEBI:57692"/>
    </ligand>
</feature>
<evidence type="ECO:0000259" key="18">
    <source>
        <dbReference type="Pfam" id="PF07992"/>
    </source>
</evidence>
<dbReference type="PANTHER" id="PTHR22912">
    <property type="entry name" value="DISULFIDE OXIDOREDUCTASE"/>
    <property type="match status" value="1"/>
</dbReference>
<dbReference type="GO" id="GO:0050660">
    <property type="term" value="F:flavin adenine dinucleotide binding"/>
    <property type="evidence" value="ECO:0007669"/>
    <property type="project" value="InterPro"/>
</dbReference>
<evidence type="ECO:0000256" key="15">
    <source>
        <dbReference type="PIRSR" id="PIRSR000350-4"/>
    </source>
</evidence>
<evidence type="ECO:0000256" key="8">
    <source>
        <dbReference type="ARBA" id="ARBA00023002"/>
    </source>
</evidence>
<feature type="binding site" evidence="14">
    <location>
        <position position="49"/>
    </location>
    <ligand>
        <name>FAD</name>
        <dbReference type="ChEBI" id="CHEBI:57692"/>
    </ligand>
</feature>
<keyword evidence="20" id="KW-1185">Reference proteome</keyword>
<keyword evidence="5" id="KW-0963">Cytoplasm</keyword>
<evidence type="ECO:0000256" key="1">
    <source>
        <dbReference type="ARBA" id="ARBA00004496"/>
    </source>
</evidence>
<feature type="binding site" evidence="14">
    <location>
        <begin position="176"/>
        <end position="183"/>
    </location>
    <ligand>
        <name>NAD(+)</name>
        <dbReference type="ChEBI" id="CHEBI:57540"/>
    </ligand>
</feature>
<dbReference type="InterPro" id="IPR016156">
    <property type="entry name" value="FAD/NAD-linked_Rdtase_dimer_sf"/>
</dbReference>
<dbReference type="SUPFAM" id="SSF55424">
    <property type="entry name" value="FAD/NAD-linked reductases, dimerisation (C-terminal) domain"/>
    <property type="match status" value="1"/>
</dbReference>
<dbReference type="Gene3D" id="3.30.390.30">
    <property type="match status" value="1"/>
</dbReference>
<evidence type="ECO:0000259" key="17">
    <source>
        <dbReference type="Pfam" id="PF02852"/>
    </source>
</evidence>
<feature type="domain" description="Pyridine nucleotide-disulphide oxidoreductase dimerisation" evidence="17">
    <location>
        <begin position="340"/>
        <end position="449"/>
    </location>
</feature>
<dbReference type="OrthoDB" id="9800167at2"/>
<evidence type="ECO:0000256" key="10">
    <source>
        <dbReference type="ARBA" id="ARBA00023157"/>
    </source>
</evidence>
<dbReference type="RefSeq" id="WP_093689835.1">
    <property type="nucleotide sequence ID" value="NZ_FNBU01000011.1"/>
</dbReference>
<dbReference type="Pfam" id="PF07992">
    <property type="entry name" value="Pyr_redox_2"/>
    <property type="match status" value="1"/>
</dbReference>
<evidence type="ECO:0000256" key="2">
    <source>
        <dbReference type="ARBA" id="ARBA00007532"/>
    </source>
</evidence>
<dbReference type="AlphaFoldDB" id="A0A1G7L797"/>
<evidence type="ECO:0000256" key="16">
    <source>
        <dbReference type="RuleBase" id="RU003692"/>
    </source>
</evidence>
<dbReference type="InterPro" id="IPR023753">
    <property type="entry name" value="FAD/NAD-binding_dom"/>
</dbReference>
<feature type="disulfide bond" description="Redox-active" evidence="15">
    <location>
        <begin position="40"/>
        <end position="45"/>
    </location>
</feature>
<evidence type="ECO:0000313" key="20">
    <source>
        <dbReference type="Proteomes" id="UP000243333"/>
    </source>
</evidence>
<evidence type="ECO:0000256" key="6">
    <source>
        <dbReference type="ARBA" id="ARBA00022630"/>
    </source>
</evidence>
<evidence type="ECO:0000256" key="11">
    <source>
        <dbReference type="ARBA" id="ARBA00023284"/>
    </source>
</evidence>
<dbReference type="PRINTS" id="PR00368">
    <property type="entry name" value="FADPNR"/>
</dbReference>
<proteinExistence type="inferred from homology"/>
<feature type="domain" description="FAD/NAD(P)-binding" evidence="18">
    <location>
        <begin position="4"/>
        <end position="321"/>
    </location>
</feature>
<dbReference type="InterPro" id="IPR050151">
    <property type="entry name" value="Class-I_Pyr_Nuc-Dis_Oxidored"/>
</dbReference>
<dbReference type="EMBL" id="FNBU01000011">
    <property type="protein sequence ID" value="SDF45315.1"/>
    <property type="molecule type" value="Genomic_DNA"/>
</dbReference>
<dbReference type="STRING" id="1123285.SAMN05660235_01646"/>
<organism evidence="19 20">
    <name type="scientific">Sporolituus thermophilus DSM 23256</name>
    <dbReference type="NCBI Taxonomy" id="1123285"/>
    <lineage>
        <taxon>Bacteria</taxon>
        <taxon>Bacillati</taxon>
        <taxon>Bacillota</taxon>
        <taxon>Negativicutes</taxon>
        <taxon>Selenomonadales</taxon>
        <taxon>Sporomusaceae</taxon>
        <taxon>Sporolituus</taxon>
    </lineage>
</organism>
<keyword evidence="7 14" id="KW-0274">FAD</keyword>
<evidence type="ECO:0000256" key="12">
    <source>
        <dbReference type="ARBA" id="ARBA00049187"/>
    </source>
</evidence>
<comment type="cofactor">
    <cofactor evidence="14 16">
        <name>FAD</name>
        <dbReference type="ChEBI" id="CHEBI:57692"/>
    </cofactor>
    <text evidence="14 16">Binds 1 FAD per subunit.</text>
</comment>
<keyword evidence="11 16" id="KW-0676">Redox-active center</keyword>
<evidence type="ECO:0000256" key="5">
    <source>
        <dbReference type="ARBA" id="ARBA00022490"/>
    </source>
</evidence>
<evidence type="ECO:0000256" key="3">
    <source>
        <dbReference type="ARBA" id="ARBA00012608"/>
    </source>
</evidence>
<keyword evidence="14" id="KW-0547">Nucleotide-binding</keyword>
<dbReference type="InterPro" id="IPR001100">
    <property type="entry name" value="Pyr_nuc-diS_OxRdtase"/>
</dbReference>
<dbReference type="SUPFAM" id="SSF51905">
    <property type="entry name" value="FAD/NAD(P)-binding domain"/>
    <property type="match status" value="1"/>
</dbReference>
<keyword evidence="10" id="KW-1015">Disulfide bond</keyword>
<dbReference type="InterPro" id="IPR006258">
    <property type="entry name" value="Lipoamide_DH"/>
</dbReference>
<feature type="active site" description="Proton acceptor" evidence="13">
    <location>
        <position position="438"/>
    </location>
</feature>
<dbReference type="PRINTS" id="PR00411">
    <property type="entry name" value="PNDRDTASEI"/>
</dbReference>
<dbReference type="Gene3D" id="3.50.50.60">
    <property type="entry name" value="FAD/NAD(P)-binding domain"/>
    <property type="match status" value="2"/>
</dbReference>
<dbReference type="GO" id="GO:0006103">
    <property type="term" value="P:2-oxoglutarate metabolic process"/>
    <property type="evidence" value="ECO:0007669"/>
    <property type="project" value="TreeGrafter"/>
</dbReference>
<dbReference type="InterPro" id="IPR012999">
    <property type="entry name" value="Pyr_OxRdtase_I_AS"/>
</dbReference>
<evidence type="ECO:0000256" key="4">
    <source>
        <dbReference type="ARBA" id="ARBA00016961"/>
    </source>
</evidence>
<accession>A0A1G7L797</accession>
<comment type="miscellaneous">
    <text evidence="16">The active site is a redox-active disulfide bond.</text>
</comment>
<dbReference type="InterPro" id="IPR036188">
    <property type="entry name" value="FAD/NAD-bd_sf"/>
</dbReference>
<dbReference type="Proteomes" id="UP000243333">
    <property type="component" value="Unassembled WGS sequence"/>
</dbReference>
<reference evidence="20" key="1">
    <citation type="submission" date="2016-10" db="EMBL/GenBank/DDBJ databases">
        <authorList>
            <person name="Varghese N."/>
            <person name="Submissions S."/>
        </authorList>
    </citation>
    <scope>NUCLEOTIDE SEQUENCE [LARGE SCALE GENOMIC DNA]</scope>
    <source>
        <strain evidence="20">DSM 23256</strain>
    </source>
</reference>
<comment type="catalytic activity">
    <reaction evidence="12 16">
        <text>N(6)-[(R)-dihydrolipoyl]-L-lysyl-[protein] + NAD(+) = N(6)-[(R)-lipoyl]-L-lysyl-[protein] + NADH + H(+)</text>
        <dbReference type="Rhea" id="RHEA:15045"/>
        <dbReference type="Rhea" id="RHEA-COMP:10474"/>
        <dbReference type="Rhea" id="RHEA-COMP:10475"/>
        <dbReference type="ChEBI" id="CHEBI:15378"/>
        <dbReference type="ChEBI" id="CHEBI:57540"/>
        <dbReference type="ChEBI" id="CHEBI:57945"/>
        <dbReference type="ChEBI" id="CHEBI:83099"/>
        <dbReference type="ChEBI" id="CHEBI:83100"/>
        <dbReference type="EC" id="1.8.1.4"/>
    </reaction>
</comment>
<dbReference type="PANTHER" id="PTHR22912:SF217">
    <property type="entry name" value="DIHYDROLIPOYL DEHYDROGENASE"/>
    <property type="match status" value="1"/>
</dbReference>
<feature type="binding site" evidence="14">
    <location>
        <position position="199"/>
    </location>
    <ligand>
        <name>NAD(+)</name>
        <dbReference type="ChEBI" id="CHEBI:57540"/>
    </ligand>
</feature>
<evidence type="ECO:0000313" key="19">
    <source>
        <dbReference type="EMBL" id="SDF45315.1"/>
    </source>
</evidence>
<feature type="binding site" evidence="14">
    <location>
        <position position="266"/>
    </location>
    <ligand>
        <name>NAD(+)</name>
        <dbReference type="ChEBI" id="CHEBI:57540"/>
    </ligand>
</feature>
<comment type="subcellular location">
    <subcellularLocation>
        <location evidence="1">Cytoplasm</location>
    </subcellularLocation>
</comment>
<feature type="binding site" evidence="14">
    <location>
        <begin position="312"/>
        <end position="315"/>
    </location>
    <ligand>
        <name>FAD</name>
        <dbReference type="ChEBI" id="CHEBI:57692"/>
    </ligand>
</feature>
<dbReference type="PIRSF" id="PIRSF000350">
    <property type="entry name" value="Mercury_reductase_MerA"/>
    <property type="match status" value="1"/>
</dbReference>